<dbReference type="Proteomes" id="UP000596742">
    <property type="component" value="Unassembled WGS sequence"/>
</dbReference>
<feature type="compositionally biased region" description="Pro residues" evidence="1">
    <location>
        <begin position="40"/>
        <end position="52"/>
    </location>
</feature>
<gene>
    <name evidence="2" type="ORF">MGAL_10B077512</name>
</gene>
<sequence>GSHEHVPDRGWRRFDRNYSKELHQTSVETIQPHQDQPQVWVPPPPPDPPNPQ</sequence>
<proteinExistence type="predicted"/>
<organism evidence="2 3">
    <name type="scientific">Mytilus galloprovincialis</name>
    <name type="common">Mediterranean mussel</name>
    <dbReference type="NCBI Taxonomy" id="29158"/>
    <lineage>
        <taxon>Eukaryota</taxon>
        <taxon>Metazoa</taxon>
        <taxon>Spiralia</taxon>
        <taxon>Lophotrochozoa</taxon>
        <taxon>Mollusca</taxon>
        <taxon>Bivalvia</taxon>
        <taxon>Autobranchia</taxon>
        <taxon>Pteriomorphia</taxon>
        <taxon>Mytilida</taxon>
        <taxon>Mytiloidea</taxon>
        <taxon>Mytilidae</taxon>
        <taxon>Mytilinae</taxon>
        <taxon>Mytilus</taxon>
    </lineage>
</organism>
<evidence type="ECO:0000313" key="2">
    <source>
        <dbReference type="EMBL" id="VDI26714.1"/>
    </source>
</evidence>
<protein>
    <submittedName>
        <fullName evidence="2">Uncharacterized protein</fullName>
    </submittedName>
</protein>
<dbReference type="AlphaFoldDB" id="A0A8B6DZ11"/>
<name>A0A8B6DZ11_MYTGA</name>
<keyword evidence="3" id="KW-1185">Reference proteome</keyword>
<reference evidence="2" key="1">
    <citation type="submission" date="2018-11" db="EMBL/GenBank/DDBJ databases">
        <authorList>
            <person name="Alioto T."/>
            <person name="Alioto T."/>
        </authorList>
    </citation>
    <scope>NUCLEOTIDE SEQUENCE</scope>
</reference>
<comment type="caution">
    <text evidence="2">The sequence shown here is derived from an EMBL/GenBank/DDBJ whole genome shotgun (WGS) entry which is preliminary data.</text>
</comment>
<feature type="non-terminal residue" evidence="2">
    <location>
        <position position="1"/>
    </location>
</feature>
<accession>A0A8B6DZ11</accession>
<evidence type="ECO:0000256" key="1">
    <source>
        <dbReference type="SAM" id="MobiDB-lite"/>
    </source>
</evidence>
<dbReference type="EMBL" id="UYJE01004271">
    <property type="protein sequence ID" value="VDI26714.1"/>
    <property type="molecule type" value="Genomic_DNA"/>
</dbReference>
<feature type="region of interest" description="Disordered" evidence="1">
    <location>
        <begin position="1"/>
        <end position="52"/>
    </location>
</feature>
<evidence type="ECO:0000313" key="3">
    <source>
        <dbReference type="Proteomes" id="UP000596742"/>
    </source>
</evidence>
<feature type="compositionally biased region" description="Basic and acidic residues" evidence="1">
    <location>
        <begin position="1"/>
        <end position="23"/>
    </location>
</feature>